<dbReference type="PATRIC" id="fig|443610.3.peg.4025"/>
<evidence type="ECO:0000313" key="3">
    <source>
        <dbReference type="Proteomes" id="UP000033632"/>
    </source>
</evidence>
<sequence length="130" mass="14374">MSDEEANMNIHAPKVRYEVNLNTIIVTCGFVAMAVGWGITWGQTTNDVKALLEFRVNATAELRRLDNLAFQVTANEQATKDVSAALSELKDAVSEQGGDIKVMREILQRIERQGQTSALRSYPFTDAADL</sequence>
<reference evidence="2 3" key="1">
    <citation type="submission" date="2015-03" db="EMBL/GenBank/DDBJ databases">
        <authorList>
            <person name="Hassan Y.I."/>
            <person name="Lepp D."/>
            <person name="Li X.-Z."/>
            <person name="Zhou T."/>
        </authorList>
    </citation>
    <scope>NUCLEOTIDE SEQUENCE [LARGE SCALE GENOMIC DNA]</scope>
    <source>
        <strain evidence="2 3">BD-c194</strain>
    </source>
</reference>
<feature type="transmembrane region" description="Helical" evidence="1">
    <location>
        <begin position="21"/>
        <end position="41"/>
    </location>
</feature>
<proteinExistence type="predicted"/>
<accession>A0A0F5FVZ1</accession>
<dbReference type="OrthoDB" id="8298975at2"/>
<dbReference type="Proteomes" id="UP000033632">
    <property type="component" value="Unassembled WGS sequence"/>
</dbReference>
<comment type="caution">
    <text evidence="2">The sequence shown here is derived from an EMBL/GenBank/DDBJ whole genome shotgun (WGS) entry which is preliminary data.</text>
</comment>
<keyword evidence="1" id="KW-0472">Membrane</keyword>
<keyword evidence="1" id="KW-0812">Transmembrane</keyword>
<evidence type="ECO:0000256" key="1">
    <source>
        <dbReference type="SAM" id="Phobius"/>
    </source>
</evidence>
<dbReference type="EMBL" id="JZEX01000081">
    <property type="protein sequence ID" value="KKB12357.1"/>
    <property type="molecule type" value="Genomic_DNA"/>
</dbReference>
<dbReference type="STRING" id="443610.VE25_07295"/>
<organism evidence="2 3">
    <name type="scientific">Devosia geojensis</name>
    <dbReference type="NCBI Taxonomy" id="443610"/>
    <lineage>
        <taxon>Bacteria</taxon>
        <taxon>Pseudomonadati</taxon>
        <taxon>Pseudomonadota</taxon>
        <taxon>Alphaproteobacteria</taxon>
        <taxon>Hyphomicrobiales</taxon>
        <taxon>Devosiaceae</taxon>
        <taxon>Devosia</taxon>
    </lineage>
</organism>
<name>A0A0F5FVZ1_9HYPH</name>
<protein>
    <submittedName>
        <fullName evidence="2">Uncharacterized protein</fullName>
    </submittedName>
</protein>
<evidence type="ECO:0000313" key="2">
    <source>
        <dbReference type="EMBL" id="KKB12357.1"/>
    </source>
</evidence>
<keyword evidence="1" id="KW-1133">Transmembrane helix</keyword>
<gene>
    <name evidence="2" type="ORF">VE25_07295</name>
</gene>
<dbReference type="AlphaFoldDB" id="A0A0F5FVZ1"/>
<keyword evidence="3" id="KW-1185">Reference proteome</keyword>
<dbReference type="RefSeq" id="WP_046107947.1">
    <property type="nucleotide sequence ID" value="NZ_JZEX01000081.1"/>
</dbReference>